<dbReference type="EMBL" id="CM007386">
    <property type="protein sequence ID" value="ONK67249.1"/>
    <property type="molecule type" value="Genomic_DNA"/>
</dbReference>
<dbReference type="InterPro" id="IPR011992">
    <property type="entry name" value="EF-hand-dom_pair"/>
</dbReference>
<evidence type="ECO:0000256" key="1">
    <source>
        <dbReference type="ARBA" id="ARBA00022837"/>
    </source>
</evidence>
<dbReference type="PROSITE" id="PS00018">
    <property type="entry name" value="EF_HAND_1"/>
    <property type="match status" value="1"/>
</dbReference>
<feature type="domain" description="EF-hand" evidence="2">
    <location>
        <begin position="33"/>
        <end position="68"/>
    </location>
</feature>
<dbReference type="Proteomes" id="UP000243459">
    <property type="component" value="Chromosome 6"/>
</dbReference>
<dbReference type="PROSITE" id="PS50222">
    <property type="entry name" value="EF_HAND_2"/>
    <property type="match status" value="1"/>
</dbReference>
<dbReference type="OMA" id="KKWVDVS"/>
<sequence length="111" mass="12735">MPFNAPAPAHSRSGVTPIKLLERRSIDRGKMQMTREEFKKWLESMDGDGDGQVSKSELRAALKGLGMHFTRWKTWRAMSRADLNHNKKVDSEQEIDELIKYAAIHWGILVV</sequence>
<dbReference type="InterPro" id="IPR002048">
    <property type="entry name" value="EF_hand_dom"/>
</dbReference>
<dbReference type="Pfam" id="PF13202">
    <property type="entry name" value="EF-hand_5"/>
    <property type="match status" value="1"/>
</dbReference>
<reference evidence="4" key="1">
    <citation type="journal article" date="2017" name="Nat. Commun.">
        <title>The asparagus genome sheds light on the origin and evolution of a young Y chromosome.</title>
        <authorList>
            <person name="Harkess A."/>
            <person name="Zhou J."/>
            <person name="Xu C."/>
            <person name="Bowers J.E."/>
            <person name="Van der Hulst R."/>
            <person name="Ayyampalayam S."/>
            <person name="Mercati F."/>
            <person name="Riccardi P."/>
            <person name="McKain M.R."/>
            <person name="Kakrana A."/>
            <person name="Tang H."/>
            <person name="Ray J."/>
            <person name="Groenendijk J."/>
            <person name="Arikit S."/>
            <person name="Mathioni S.M."/>
            <person name="Nakano M."/>
            <person name="Shan H."/>
            <person name="Telgmann-Rauber A."/>
            <person name="Kanno A."/>
            <person name="Yue Z."/>
            <person name="Chen H."/>
            <person name="Li W."/>
            <person name="Chen Y."/>
            <person name="Xu X."/>
            <person name="Zhang Y."/>
            <person name="Luo S."/>
            <person name="Chen H."/>
            <person name="Gao J."/>
            <person name="Mao Z."/>
            <person name="Pires J.C."/>
            <person name="Luo M."/>
            <person name="Kudrna D."/>
            <person name="Wing R.A."/>
            <person name="Meyers B.C."/>
            <person name="Yi K."/>
            <person name="Kong H."/>
            <person name="Lavrijsen P."/>
            <person name="Sunseri F."/>
            <person name="Falavigna A."/>
            <person name="Ye Y."/>
            <person name="Leebens-Mack J.H."/>
            <person name="Chen G."/>
        </authorList>
    </citation>
    <scope>NUCLEOTIDE SEQUENCE [LARGE SCALE GENOMIC DNA]</scope>
    <source>
        <strain evidence="4">cv. DH0086</strain>
    </source>
</reference>
<evidence type="ECO:0000259" key="2">
    <source>
        <dbReference type="PROSITE" id="PS50222"/>
    </source>
</evidence>
<protein>
    <recommendedName>
        <fullName evidence="2">EF-hand domain-containing protein</fullName>
    </recommendedName>
</protein>
<evidence type="ECO:0000313" key="3">
    <source>
        <dbReference type="EMBL" id="ONK67249.1"/>
    </source>
</evidence>
<dbReference type="SMART" id="SM00054">
    <property type="entry name" value="EFh"/>
    <property type="match status" value="1"/>
</dbReference>
<dbReference type="GO" id="GO:0005509">
    <property type="term" value="F:calcium ion binding"/>
    <property type="evidence" value="ECO:0007669"/>
    <property type="project" value="InterPro"/>
</dbReference>
<name>A0A5P1ER19_ASPOF</name>
<dbReference type="SUPFAM" id="SSF47473">
    <property type="entry name" value="EF-hand"/>
    <property type="match status" value="1"/>
</dbReference>
<keyword evidence="4" id="KW-1185">Reference proteome</keyword>
<dbReference type="InterPro" id="IPR018247">
    <property type="entry name" value="EF_Hand_1_Ca_BS"/>
</dbReference>
<proteinExistence type="predicted"/>
<dbReference type="Gene3D" id="1.10.238.10">
    <property type="entry name" value="EF-hand"/>
    <property type="match status" value="1"/>
</dbReference>
<accession>A0A5P1ER19</accession>
<gene>
    <name evidence="3" type="ORF">A4U43_C06F18180</name>
</gene>
<keyword evidence="1" id="KW-0106">Calcium</keyword>
<dbReference type="CDD" id="cd00051">
    <property type="entry name" value="EFh"/>
    <property type="match status" value="1"/>
</dbReference>
<organism evidence="3 4">
    <name type="scientific">Asparagus officinalis</name>
    <name type="common">Garden asparagus</name>
    <dbReference type="NCBI Taxonomy" id="4686"/>
    <lineage>
        <taxon>Eukaryota</taxon>
        <taxon>Viridiplantae</taxon>
        <taxon>Streptophyta</taxon>
        <taxon>Embryophyta</taxon>
        <taxon>Tracheophyta</taxon>
        <taxon>Spermatophyta</taxon>
        <taxon>Magnoliopsida</taxon>
        <taxon>Liliopsida</taxon>
        <taxon>Asparagales</taxon>
        <taxon>Asparagaceae</taxon>
        <taxon>Asparagoideae</taxon>
        <taxon>Asparagus</taxon>
    </lineage>
</organism>
<dbReference type="OrthoDB" id="1914225at2759"/>
<dbReference type="Gramene" id="ONK67249">
    <property type="protein sequence ID" value="ONK67249"/>
    <property type="gene ID" value="A4U43_C06F18180"/>
</dbReference>
<evidence type="ECO:0000313" key="4">
    <source>
        <dbReference type="Proteomes" id="UP000243459"/>
    </source>
</evidence>
<dbReference type="AlphaFoldDB" id="A0A5P1ER19"/>